<evidence type="ECO:0000313" key="1">
    <source>
        <dbReference type="Proteomes" id="UP001732720"/>
    </source>
</evidence>
<gene>
    <name evidence="2" type="primary">LOC141415556</name>
</gene>
<protein>
    <submittedName>
        <fullName evidence="2">Spermatogenesis-associated protein 31E1-like</fullName>
    </submittedName>
</protein>
<keyword evidence="1" id="KW-1185">Reference proteome</keyword>
<reference evidence="2" key="1">
    <citation type="submission" date="2025-08" db="UniProtKB">
        <authorList>
            <consortium name="RefSeq"/>
        </authorList>
    </citation>
    <scope>IDENTIFICATION</scope>
</reference>
<proteinExistence type="predicted"/>
<sequence>MSPDYPLHFLGKILKSQNKKEGSTPDPFWNTKVKSQKFHSSPQQLSYSKDLGDLVQEKCNQLFWGLPSLHSESLVATAWVHKRSTSAQPEAVVLNRVSNSFPVQLQAKGPPQLFQTEHLPQDVAQSQRSTQSLSQSLGQVNSKANLLHSSPNQPLSSPSQISSWSINCPTSQHMAQTFVPNEDQNLEWPWQKQLKWRKILASKFQKSQEAVNQSTHNLPQGSQDTHTIKSTSILPGDSPSPELQEHKVEQQSQDRFIRDEQQHFPPIRFPVSQELMQPKDKFPEKCQYQAKDKHGSSQPTQPSVLSCVRNKCVEKVGSRCSGRTQKSLEMLKLDDTSKGLEQDLRKGLEDLPCSSGSSLLKGVNDDSESYLMRPRKYHSGTNLSIKPDKEHLKKTMQEYVLRKLEQIEKGMIPLCVRQSWLAASHAFPKSSNPEKPINQVSCKGWTFRVNTSQELSFLDPKSCLTLETHIIRYQMRQRWDSYMQALEPVKDNLSEAPASPLSQSAIPSSADYIASYLEEHPQRSLREKAIRKMAVATLQSPFSAHAHAELQRIQTGVQSCGSGGLAEVHQSVQEGSTPFQPRTYNLLRGTKKSSTVLDTSRGNVKPSPSPEVARHELQEESMSRTSGDPSLSVTSKKVKVVSQPSKVKKTMEKVQVEKEIHPSWEVSMEASMMANVQTINSNLNSSESLRTSKSPSHSRISILQDPVDVDLKAQVGCEAGSHPDYHSNMLPTTDSLPSQASMSSYQCMSRSNKTSSQGPCDLFLRDWVSQDRQEPRVSGVKVPVSNNKMMFGHPDERESCGWPRPGEQDKKPTGLRPNQTVGLSHLEKVSAISTIWSKSSPCPPERGQISPKRGEVKRKMKHFLQYHDANSKSKVHEDFLLKVDYPSATTQNRGSVKCSGTAKAQAITTVVGQILVDKLGLQNRSSKSHLHWYKEDPQAQLADTTSPTIPYHHKSSGAVASGHFQHYPTCCLQKGVLFG</sequence>
<dbReference type="Proteomes" id="UP001732720">
    <property type="component" value="Chromosome 13"/>
</dbReference>
<evidence type="ECO:0000313" key="2">
    <source>
        <dbReference type="RefSeq" id="XP_073908532.1"/>
    </source>
</evidence>
<accession>A0AC58KUC5</accession>
<dbReference type="RefSeq" id="XP_073908532.1">
    <property type="nucleotide sequence ID" value="XM_074052431.1"/>
</dbReference>
<organism evidence="1 2">
    <name type="scientific">Castor canadensis</name>
    <name type="common">American beaver</name>
    <dbReference type="NCBI Taxonomy" id="51338"/>
    <lineage>
        <taxon>Eukaryota</taxon>
        <taxon>Metazoa</taxon>
        <taxon>Chordata</taxon>
        <taxon>Craniata</taxon>
        <taxon>Vertebrata</taxon>
        <taxon>Euteleostomi</taxon>
        <taxon>Mammalia</taxon>
        <taxon>Eutheria</taxon>
        <taxon>Euarchontoglires</taxon>
        <taxon>Glires</taxon>
        <taxon>Rodentia</taxon>
        <taxon>Castorimorpha</taxon>
        <taxon>Castoridae</taxon>
        <taxon>Castor</taxon>
    </lineage>
</organism>
<name>A0AC58KUC5_CASCN</name>